<dbReference type="PANTHER" id="PTHR10183">
    <property type="entry name" value="CALPAIN"/>
    <property type="match status" value="1"/>
</dbReference>
<dbReference type="Gene3D" id="2.60.40.1180">
    <property type="entry name" value="Golgi alpha-mannosidase II"/>
    <property type="match status" value="1"/>
</dbReference>
<dbReference type="VEuPathDB" id="TriTrypDB:Tc_MARK_6056"/>
<dbReference type="VEuPathDB" id="TriTrypDB:TcCL_ESM08364"/>
<dbReference type="VEuPathDB" id="TriTrypDB:C3747_64g175"/>
<dbReference type="VEuPathDB" id="TriTrypDB:TcG_07946"/>
<feature type="compositionally biased region" description="Basic and acidic residues" evidence="3">
    <location>
        <begin position="696"/>
        <end position="715"/>
    </location>
</feature>
<dbReference type="SUPFAM" id="SSF54001">
    <property type="entry name" value="Cysteine proteinases"/>
    <property type="match status" value="1"/>
</dbReference>
<evidence type="ECO:0000256" key="1">
    <source>
        <dbReference type="PIRSR" id="PIRSR622684-1"/>
    </source>
</evidence>
<dbReference type="EMBL" id="PRFA01000022">
    <property type="protein sequence ID" value="PWU95472.1"/>
    <property type="molecule type" value="Genomic_DNA"/>
</dbReference>
<dbReference type="GO" id="GO:0004198">
    <property type="term" value="F:calcium-dependent cysteine-type endopeptidase activity"/>
    <property type="evidence" value="ECO:0007669"/>
    <property type="project" value="InterPro"/>
</dbReference>
<dbReference type="InterPro" id="IPR022684">
    <property type="entry name" value="Calpain_cysteine_protease"/>
</dbReference>
<proteinExistence type="predicted"/>
<evidence type="ECO:0000313" key="5">
    <source>
        <dbReference type="EMBL" id="PWU95472.1"/>
    </source>
</evidence>
<dbReference type="GO" id="GO:0006508">
    <property type="term" value="P:proteolysis"/>
    <property type="evidence" value="ECO:0007669"/>
    <property type="project" value="InterPro"/>
</dbReference>
<dbReference type="VEuPathDB" id="TriTrypDB:TcCLB.508999.220"/>
<feature type="active site" evidence="1">
    <location>
        <position position="456"/>
    </location>
</feature>
<dbReference type="VEuPathDB" id="TriTrypDB:BCY84_13279"/>
<dbReference type="VEuPathDB" id="TriTrypDB:TcCLB.506563.200"/>
<dbReference type="Proteomes" id="UP000246121">
    <property type="component" value="Unassembled WGS sequence"/>
</dbReference>
<dbReference type="VEuPathDB" id="TriTrypDB:TcBrA4_0037950"/>
<organism evidence="5 6">
    <name type="scientific">Trypanosoma cruzi</name>
    <dbReference type="NCBI Taxonomy" id="5693"/>
    <lineage>
        <taxon>Eukaryota</taxon>
        <taxon>Discoba</taxon>
        <taxon>Euglenozoa</taxon>
        <taxon>Kinetoplastea</taxon>
        <taxon>Metakinetoplastina</taxon>
        <taxon>Trypanosomatida</taxon>
        <taxon>Trypanosomatidae</taxon>
        <taxon>Trypanosoma</taxon>
        <taxon>Schizotrypanum</taxon>
    </lineage>
</organism>
<dbReference type="PROSITE" id="PS50203">
    <property type="entry name" value="CALPAIN_CAT"/>
    <property type="match status" value="1"/>
</dbReference>
<dbReference type="PRINTS" id="PR00704">
    <property type="entry name" value="CALPAIN"/>
</dbReference>
<comment type="caution">
    <text evidence="5">The sequence shown here is derived from an EMBL/GenBank/DDBJ whole genome shotgun (WGS) entry which is preliminary data.</text>
</comment>
<protein>
    <submittedName>
        <fullName evidence="5">Putative calpain cysteine peptidase</fullName>
    </submittedName>
</protein>
<name>A0A2V2VJA0_TRYCR</name>
<evidence type="ECO:0000259" key="4">
    <source>
        <dbReference type="PROSITE" id="PS50203"/>
    </source>
</evidence>
<comment type="caution">
    <text evidence="2">Lacks conserved residue(s) required for the propagation of feature annotation.</text>
</comment>
<dbReference type="InterPro" id="IPR013780">
    <property type="entry name" value="Glyco_hydro_b"/>
</dbReference>
<feature type="region of interest" description="Disordered" evidence="3">
    <location>
        <begin position="696"/>
        <end position="729"/>
    </location>
</feature>
<dbReference type="SUPFAM" id="SSF101601">
    <property type="entry name" value="Smp-1-like"/>
    <property type="match status" value="1"/>
</dbReference>
<evidence type="ECO:0000313" key="6">
    <source>
        <dbReference type="Proteomes" id="UP000246121"/>
    </source>
</evidence>
<dbReference type="PANTHER" id="PTHR10183:SF423">
    <property type="entry name" value="LEUCINE-RICH REPEAT PROTEIN (LRRP)"/>
    <property type="match status" value="1"/>
</dbReference>
<sequence length="729" mass="82399">MGCGASTTQKPTTVAPEWNAPFEKKEVKKNENVVDEFEETTMRPLPEKNSFEKKFKIGAPTFVSEDITPCFDNGLLYRIAKDDVWAFYNDTRNYEMHVEFTFSRTSLIRAIGNTKVNQVESSGEYVAETVVYPTETVMYVKGSIAGFKSKIKALPLSEEYLQGKVRSCNLLIEPEMNRVKEFAVDFPTDDTILAECLERNIPFIDMYFPPNQDSISKGSDRPMKTVPWARPNMYLPDGYAPLVRLFRNKISPMSVDAGELGDSWLVCAIAAIAEYPKMVRGMFHHPRKAELTAKERAIGAYRVTLNKNGWWTNVVVDDYLPVLGGRVKYARSVDDPCEMWISILEKAYAKLHGSYANIIVGDPLLALQDLTGFPTTRYDESFASDVETGDTELIERLERYHRSGYIISINTPVRDPQDEEKEKKYKEMGLMMGYMYTVRKVRHFESEKISLLQIRNPWFSDLEWKGDWSANDSKWSQYPDIAKACDQGEPEPGTFWMSWGDVQKYFNGCGVVFLRSSGMDCRVKGNFVNGVPDVCVQITVKKKMELGCTLSQSDHRGTRNSHDDYPPIMMTLCSGRGSVDTMQVECNTNLDADHPTNHFTFMQSRDVGMLCTLTPECSPYFLLPRIMSDEASVPYVIGLFTNEKFGESIKAEFRTLPPESQAFANFPSFSGNGTSVMATFQVNRLGSGFPQSFKNKELVEKSSVPREGKRSEKRSSKGPGKVNGAPVRA</sequence>
<dbReference type="Pfam" id="PF00648">
    <property type="entry name" value="Peptidase_C2"/>
    <property type="match status" value="1"/>
</dbReference>
<dbReference type="InterPro" id="IPR015232">
    <property type="entry name" value="DUF1935"/>
</dbReference>
<dbReference type="InterPro" id="IPR038765">
    <property type="entry name" value="Papain-like_cys_pep_sf"/>
</dbReference>
<dbReference type="VEuPathDB" id="TriTrypDB:C4B63_22g163"/>
<dbReference type="InterPro" id="IPR001300">
    <property type="entry name" value="Peptidase_C2_calpain_cat"/>
</dbReference>
<dbReference type="InterPro" id="IPR036310">
    <property type="entry name" value="Smp-1-like_sf"/>
</dbReference>
<dbReference type="VEuPathDB" id="TriTrypDB:TCSYLVIO_007344"/>
<feature type="domain" description="Calpain catalytic" evidence="4">
    <location>
        <begin position="202"/>
        <end position="515"/>
    </location>
</feature>
<dbReference type="VEuPathDB" id="TriTrypDB:TcYC6_0017060"/>
<dbReference type="AlphaFoldDB" id="A0A2V2VJA0"/>
<dbReference type="Gene3D" id="3.90.70.10">
    <property type="entry name" value="Cysteine proteinases"/>
    <property type="match status" value="1"/>
</dbReference>
<dbReference type="VEuPathDB" id="TriTrypDB:TCDM_09422"/>
<dbReference type="VEuPathDB" id="TriTrypDB:ECC02_009649"/>
<accession>A0A2V2VJA0</accession>
<dbReference type="SMART" id="SM00230">
    <property type="entry name" value="CysPc"/>
    <property type="match status" value="1"/>
</dbReference>
<reference evidence="5 6" key="1">
    <citation type="journal article" date="2018" name="Microb. Genom.">
        <title>Expanding an expanded genome: long-read sequencing of Trypanosoma cruzi.</title>
        <authorList>
            <person name="Berna L."/>
            <person name="Rodriguez M."/>
            <person name="Chiribao M.L."/>
            <person name="Parodi-Talice A."/>
            <person name="Pita S."/>
            <person name="Rijo G."/>
            <person name="Alvarez-Valin F."/>
            <person name="Robello C."/>
        </authorList>
    </citation>
    <scope>NUCLEOTIDE SEQUENCE [LARGE SCALE GENOMIC DNA]</scope>
    <source>
        <strain evidence="5 6">Dm28c</strain>
    </source>
</reference>
<gene>
    <name evidence="5" type="ORF">C4B63_22g163</name>
</gene>
<evidence type="ECO:0000256" key="3">
    <source>
        <dbReference type="SAM" id="MobiDB-lite"/>
    </source>
</evidence>
<dbReference type="Pfam" id="PF09149">
    <property type="entry name" value="DUF1935"/>
    <property type="match status" value="1"/>
</dbReference>
<evidence type="ECO:0000256" key="2">
    <source>
        <dbReference type="PROSITE-ProRule" id="PRU00239"/>
    </source>
</evidence>
<dbReference type="CDD" id="cd00044">
    <property type="entry name" value="CysPc"/>
    <property type="match status" value="1"/>
</dbReference>